<name>A0ABV7KAS7_9HYPH</name>
<comment type="caution">
    <text evidence="1">The sequence shown here is derived from an EMBL/GenBank/DDBJ whole genome shotgun (WGS) entry which is preliminary data.</text>
</comment>
<sequence length="182" mass="20435">MAGTDKNALAVTKFWREAGAEAWFAKNDVFDTEFRNRFLDLHYAAARRECDSWLADAEGALALMILLDQFPRNCFRGTGHMFATDPLARSLAAKAIAAGHDLAIDEEVRVFLYLPFEHSEDLADQERSVALHEANAQPYLSYAVDHRDIVQKFGRFPHRNRALGRETTPEEQAFLDGGGFSG</sequence>
<dbReference type="Gene3D" id="1.25.40.10">
    <property type="entry name" value="Tetratricopeptide repeat domain"/>
    <property type="match status" value="1"/>
</dbReference>
<evidence type="ECO:0000313" key="2">
    <source>
        <dbReference type="Proteomes" id="UP001595583"/>
    </source>
</evidence>
<accession>A0ABV7KAS7</accession>
<keyword evidence="2" id="KW-1185">Reference proteome</keyword>
<dbReference type="EMBL" id="JBHRTK010000013">
    <property type="protein sequence ID" value="MFC3207450.1"/>
    <property type="molecule type" value="Genomic_DNA"/>
</dbReference>
<dbReference type="Gene3D" id="1.20.58.320">
    <property type="entry name" value="TPR-like"/>
    <property type="match status" value="1"/>
</dbReference>
<gene>
    <name evidence="1" type="ORF">ACFOHJ_14595</name>
</gene>
<dbReference type="Pfam" id="PF06041">
    <property type="entry name" value="DUF924"/>
    <property type="match status" value="1"/>
</dbReference>
<dbReference type="SUPFAM" id="SSF48452">
    <property type="entry name" value="TPR-like"/>
    <property type="match status" value="1"/>
</dbReference>
<evidence type="ECO:0000313" key="1">
    <source>
        <dbReference type="EMBL" id="MFC3207450.1"/>
    </source>
</evidence>
<dbReference type="RefSeq" id="WP_378221703.1">
    <property type="nucleotide sequence ID" value="NZ_JBHRTK010000013.1"/>
</dbReference>
<organism evidence="1 2">
    <name type="scientific">Aquamicrobium soli</name>
    <dbReference type="NCBI Taxonomy" id="1811518"/>
    <lineage>
        <taxon>Bacteria</taxon>
        <taxon>Pseudomonadati</taxon>
        <taxon>Pseudomonadota</taxon>
        <taxon>Alphaproteobacteria</taxon>
        <taxon>Hyphomicrobiales</taxon>
        <taxon>Phyllobacteriaceae</taxon>
        <taxon>Aquamicrobium</taxon>
    </lineage>
</organism>
<proteinExistence type="predicted"/>
<dbReference type="InterPro" id="IPR010323">
    <property type="entry name" value="DUF924"/>
</dbReference>
<reference evidence="2" key="1">
    <citation type="journal article" date="2019" name="Int. J. Syst. Evol. Microbiol.">
        <title>The Global Catalogue of Microorganisms (GCM) 10K type strain sequencing project: providing services to taxonomists for standard genome sequencing and annotation.</title>
        <authorList>
            <consortium name="The Broad Institute Genomics Platform"/>
            <consortium name="The Broad Institute Genome Sequencing Center for Infectious Disease"/>
            <person name="Wu L."/>
            <person name="Ma J."/>
        </authorList>
    </citation>
    <scope>NUCLEOTIDE SEQUENCE [LARGE SCALE GENOMIC DNA]</scope>
    <source>
        <strain evidence="2">KCTC 52165</strain>
    </source>
</reference>
<dbReference type="Proteomes" id="UP001595583">
    <property type="component" value="Unassembled WGS sequence"/>
</dbReference>
<protein>
    <submittedName>
        <fullName evidence="1">DUF924 family protein</fullName>
    </submittedName>
</protein>
<dbReference type="InterPro" id="IPR011990">
    <property type="entry name" value="TPR-like_helical_dom_sf"/>
</dbReference>